<comment type="caution">
    <text evidence="1">The sequence shown here is derived from an EMBL/GenBank/DDBJ whole genome shotgun (WGS) entry which is preliminary data.</text>
</comment>
<organism evidence="1">
    <name type="scientific">marine sediment metagenome</name>
    <dbReference type="NCBI Taxonomy" id="412755"/>
    <lineage>
        <taxon>unclassified sequences</taxon>
        <taxon>metagenomes</taxon>
        <taxon>ecological metagenomes</taxon>
    </lineage>
</organism>
<dbReference type="EMBL" id="LAZR01000142">
    <property type="protein sequence ID" value="KKN86972.1"/>
    <property type="molecule type" value="Genomic_DNA"/>
</dbReference>
<dbReference type="AlphaFoldDB" id="A0A0F9UHX9"/>
<sequence length="100" mass="11135">MSQQQRVFGVANNNKGLPCPFTPILCQEGSCHQCQIYLDRLEVGADEIVVICAWCSQVISRKPNPFWRQVISHGLCPECRRKHFPGPLSQALKPGGSRDG</sequence>
<evidence type="ECO:0000313" key="1">
    <source>
        <dbReference type="EMBL" id="KKN86972.1"/>
    </source>
</evidence>
<gene>
    <name evidence="1" type="ORF">LCGC14_0262410</name>
</gene>
<name>A0A0F9UHX9_9ZZZZ</name>
<reference evidence="1" key="1">
    <citation type="journal article" date="2015" name="Nature">
        <title>Complex archaea that bridge the gap between prokaryotes and eukaryotes.</title>
        <authorList>
            <person name="Spang A."/>
            <person name="Saw J.H."/>
            <person name="Jorgensen S.L."/>
            <person name="Zaremba-Niedzwiedzka K."/>
            <person name="Martijn J."/>
            <person name="Lind A.E."/>
            <person name="van Eijk R."/>
            <person name="Schleper C."/>
            <person name="Guy L."/>
            <person name="Ettema T.J."/>
        </authorList>
    </citation>
    <scope>NUCLEOTIDE SEQUENCE</scope>
</reference>
<accession>A0A0F9UHX9</accession>
<proteinExistence type="predicted"/>
<protein>
    <submittedName>
        <fullName evidence="1">Uncharacterized protein</fullName>
    </submittedName>
</protein>